<dbReference type="RefSeq" id="WP_145054338.1">
    <property type="nucleotide sequence ID" value="NZ_CP036433.1"/>
</dbReference>
<evidence type="ECO:0000259" key="5">
    <source>
        <dbReference type="Pfam" id="PF16347"/>
    </source>
</evidence>
<keyword evidence="2 6" id="KW-0378">Hydrolase</keyword>
<evidence type="ECO:0000256" key="2">
    <source>
        <dbReference type="ARBA" id="ARBA00022801"/>
    </source>
</evidence>
<comment type="similarity">
    <text evidence="1">Belongs to the sulfatase family.</text>
</comment>
<dbReference type="OrthoDB" id="237120at2"/>
<evidence type="ECO:0000256" key="4">
    <source>
        <dbReference type="SAM" id="Phobius"/>
    </source>
</evidence>
<keyword evidence="4" id="KW-0472">Membrane</keyword>
<dbReference type="Proteomes" id="UP000317648">
    <property type="component" value="Chromosome"/>
</dbReference>
<gene>
    <name evidence="6" type="ORF">Pla8534_34390</name>
</gene>
<reference evidence="6 7" key="1">
    <citation type="submission" date="2019-02" db="EMBL/GenBank/DDBJ databases">
        <title>Deep-cultivation of Planctomycetes and their phenomic and genomic characterization uncovers novel biology.</title>
        <authorList>
            <person name="Wiegand S."/>
            <person name="Jogler M."/>
            <person name="Boedeker C."/>
            <person name="Pinto D."/>
            <person name="Vollmers J."/>
            <person name="Rivas-Marin E."/>
            <person name="Kohn T."/>
            <person name="Peeters S.H."/>
            <person name="Heuer A."/>
            <person name="Rast P."/>
            <person name="Oberbeckmann S."/>
            <person name="Bunk B."/>
            <person name="Jeske O."/>
            <person name="Meyerdierks A."/>
            <person name="Storesund J.E."/>
            <person name="Kallscheuer N."/>
            <person name="Luecker S."/>
            <person name="Lage O.M."/>
            <person name="Pohl T."/>
            <person name="Merkel B.J."/>
            <person name="Hornburger P."/>
            <person name="Mueller R.-W."/>
            <person name="Bruemmer F."/>
            <person name="Labrenz M."/>
            <person name="Spormann A.M."/>
            <person name="Op den Camp H."/>
            <person name="Overmann J."/>
            <person name="Amann R."/>
            <person name="Jetten M.S.M."/>
            <person name="Mascher T."/>
            <person name="Medema M.H."/>
            <person name="Devos D.P."/>
            <person name="Kaster A.-K."/>
            <person name="Ovreas L."/>
            <person name="Rohde M."/>
            <person name="Galperin M.Y."/>
            <person name="Jogler C."/>
        </authorList>
    </citation>
    <scope>NUCLEOTIDE SEQUENCE [LARGE SCALE GENOMIC DNA]</scope>
    <source>
        <strain evidence="6 7">Pla85_3_4</strain>
    </source>
</reference>
<dbReference type="KEGG" id="lcre:Pla8534_34390"/>
<dbReference type="EC" id="3.1.6.1" evidence="6"/>
<organism evidence="6 7">
    <name type="scientific">Lignipirellula cremea</name>
    <dbReference type="NCBI Taxonomy" id="2528010"/>
    <lineage>
        <taxon>Bacteria</taxon>
        <taxon>Pseudomonadati</taxon>
        <taxon>Planctomycetota</taxon>
        <taxon>Planctomycetia</taxon>
        <taxon>Pirellulales</taxon>
        <taxon>Pirellulaceae</taxon>
        <taxon>Lignipirellula</taxon>
    </lineage>
</organism>
<keyword evidence="4" id="KW-0812">Transmembrane</keyword>
<evidence type="ECO:0000313" key="7">
    <source>
        <dbReference type="Proteomes" id="UP000317648"/>
    </source>
</evidence>
<dbReference type="SUPFAM" id="SSF53649">
    <property type="entry name" value="Alkaline phosphatase-like"/>
    <property type="match status" value="1"/>
</dbReference>
<dbReference type="Pfam" id="PF16347">
    <property type="entry name" value="SGSH_C"/>
    <property type="match status" value="1"/>
</dbReference>
<dbReference type="PANTHER" id="PTHR43108">
    <property type="entry name" value="N-ACETYLGLUCOSAMINE-6-SULFATASE FAMILY MEMBER"/>
    <property type="match status" value="1"/>
</dbReference>
<sequence length="549" mass="61878">MIPHPLPQHSPGVALFRRCGARIAATGALLLAVVVVQATCALSVFAAEERPNILFIMADDHGYQAIGAYGSVVNETPNIDRIATEGMRFDRCFVTNSICGPSRAVILTGKYSHQNGFRTNGDRFDGSQQTVAKLLQKAGYQTAVVGKWHLGTDPTGFDDWHILQGQGPYYNPAMKTPEGVVKHTGYTTEIITDEALKWLQEKRDASKPFFLLYQHKAPHRNWQPGPKQLNMYDEVTIPEPQTLYDDYEGRGTPAKTQAMTVANHLSPHDLKLAPQRGFTPEQQAAWDAAYGPKNAAFQKAELSGKELIQWKFQRYAKDYLRCVASVDENVGRVLDYLDESGLAKNTIVFYTSDQGWYLGEHGWYDKRWMYEESFRTPLLVRWPGHTKPGSVDNHLVMNLDFPETFLAVAGVEIPADMQGVSIVPLLEGKAPADWRTSLYYHYYEFPGAHSVQKHEGVRTDRYKLIHFYEVNEWEFFDLQEDPNELKSVYADPAYAEEVQKAKVELERLRKRYELPVNAAPRQPRGGKKQNQPAGKKPNGQKAGGKQGGK</sequence>
<name>A0A518DUW4_9BACT</name>
<dbReference type="InterPro" id="IPR032506">
    <property type="entry name" value="SGSH_C"/>
</dbReference>
<accession>A0A518DUW4</accession>
<dbReference type="PROSITE" id="PS00523">
    <property type="entry name" value="SULFATASE_1"/>
    <property type="match status" value="1"/>
</dbReference>
<dbReference type="CDD" id="cd16031">
    <property type="entry name" value="G6S_like"/>
    <property type="match status" value="1"/>
</dbReference>
<dbReference type="PROSITE" id="PS00149">
    <property type="entry name" value="SULFATASE_2"/>
    <property type="match status" value="1"/>
</dbReference>
<keyword evidence="4" id="KW-1133">Transmembrane helix</keyword>
<dbReference type="AlphaFoldDB" id="A0A518DUW4"/>
<evidence type="ECO:0000256" key="3">
    <source>
        <dbReference type="SAM" id="MobiDB-lite"/>
    </source>
</evidence>
<feature type="transmembrane region" description="Helical" evidence="4">
    <location>
        <begin position="21"/>
        <end position="47"/>
    </location>
</feature>
<feature type="domain" description="N-sulphoglucosamine sulphohydrolase C-terminal" evidence="5">
    <location>
        <begin position="359"/>
        <end position="510"/>
    </location>
</feature>
<dbReference type="EMBL" id="CP036433">
    <property type="protein sequence ID" value="QDU95623.1"/>
    <property type="molecule type" value="Genomic_DNA"/>
</dbReference>
<protein>
    <submittedName>
        <fullName evidence="6">Arylsulfatase</fullName>
        <ecNumber evidence="6">3.1.6.1</ecNumber>
    </submittedName>
</protein>
<proteinExistence type="inferred from homology"/>
<dbReference type="PANTHER" id="PTHR43108:SF6">
    <property type="entry name" value="N-SULPHOGLUCOSAMINE SULPHOHYDROLASE"/>
    <property type="match status" value="1"/>
</dbReference>
<dbReference type="InterPro" id="IPR024607">
    <property type="entry name" value="Sulfatase_CS"/>
</dbReference>
<feature type="region of interest" description="Disordered" evidence="3">
    <location>
        <begin position="514"/>
        <end position="549"/>
    </location>
</feature>
<dbReference type="GO" id="GO:0004065">
    <property type="term" value="F:arylsulfatase activity"/>
    <property type="evidence" value="ECO:0007669"/>
    <property type="project" value="UniProtKB-EC"/>
</dbReference>
<dbReference type="InterPro" id="IPR017850">
    <property type="entry name" value="Alkaline_phosphatase_core_sf"/>
</dbReference>
<dbReference type="Gene3D" id="3.40.720.10">
    <property type="entry name" value="Alkaline Phosphatase, subunit A"/>
    <property type="match status" value="1"/>
</dbReference>
<evidence type="ECO:0000256" key="1">
    <source>
        <dbReference type="ARBA" id="ARBA00008779"/>
    </source>
</evidence>
<evidence type="ECO:0000313" key="6">
    <source>
        <dbReference type="EMBL" id="QDU95623.1"/>
    </source>
</evidence>
<keyword evidence="7" id="KW-1185">Reference proteome</keyword>